<reference evidence="2" key="2">
    <citation type="submission" date="2020-06" db="EMBL/GenBank/DDBJ databases">
        <authorList>
            <person name="Sheffer M."/>
        </authorList>
    </citation>
    <scope>NUCLEOTIDE SEQUENCE</scope>
</reference>
<feature type="compositionally biased region" description="Basic and acidic residues" evidence="1">
    <location>
        <begin position="107"/>
        <end position="123"/>
    </location>
</feature>
<evidence type="ECO:0000256" key="1">
    <source>
        <dbReference type="SAM" id="MobiDB-lite"/>
    </source>
</evidence>
<dbReference type="Proteomes" id="UP000807504">
    <property type="component" value="Unassembled WGS sequence"/>
</dbReference>
<comment type="caution">
    <text evidence="2">The sequence shown here is derived from an EMBL/GenBank/DDBJ whole genome shotgun (WGS) entry which is preliminary data.</text>
</comment>
<gene>
    <name evidence="2" type="ORF">HNY73_006242</name>
</gene>
<feature type="compositionally biased region" description="Polar residues" evidence="1">
    <location>
        <begin position="126"/>
        <end position="136"/>
    </location>
</feature>
<keyword evidence="3" id="KW-1185">Reference proteome</keyword>
<protein>
    <submittedName>
        <fullName evidence="2">Uncharacterized protein</fullName>
    </submittedName>
</protein>
<name>A0A8T0FK34_ARGBR</name>
<proteinExistence type="predicted"/>
<dbReference type="EMBL" id="JABXBU010000011">
    <property type="protein sequence ID" value="KAF8791361.1"/>
    <property type="molecule type" value="Genomic_DNA"/>
</dbReference>
<sequence length="136" mass="15221">MSKSFLVDALLTKDISSAVCSTTGNYSDGNKNFWTDPSNVSLSSKLYLPPHVLYRNQLELSKYVQRSLFSYASIELGRAPNYEEIRNMRPASLKTLLNTSPLASKIPSKDKDKRENVTEEKLLKRSASSEVTDVGK</sequence>
<dbReference type="AlphaFoldDB" id="A0A8T0FK34"/>
<evidence type="ECO:0000313" key="3">
    <source>
        <dbReference type="Proteomes" id="UP000807504"/>
    </source>
</evidence>
<evidence type="ECO:0000313" key="2">
    <source>
        <dbReference type="EMBL" id="KAF8791361.1"/>
    </source>
</evidence>
<feature type="region of interest" description="Disordered" evidence="1">
    <location>
        <begin position="100"/>
        <end position="136"/>
    </location>
</feature>
<accession>A0A8T0FK34</accession>
<reference evidence="2" key="1">
    <citation type="journal article" date="2020" name="bioRxiv">
        <title>Chromosome-level reference genome of the European wasp spider Argiope bruennichi: a resource for studies on range expansion and evolutionary adaptation.</title>
        <authorList>
            <person name="Sheffer M.M."/>
            <person name="Hoppe A."/>
            <person name="Krehenwinkel H."/>
            <person name="Uhl G."/>
            <person name="Kuss A.W."/>
            <person name="Jensen L."/>
            <person name="Jensen C."/>
            <person name="Gillespie R.G."/>
            <person name="Hoff K.J."/>
            <person name="Prost S."/>
        </authorList>
    </citation>
    <scope>NUCLEOTIDE SEQUENCE</scope>
</reference>
<organism evidence="2 3">
    <name type="scientific">Argiope bruennichi</name>
    <name type="common">Wasp spider</name>
    <name type="synonym">Aranea bruennichi</name>
    <dbReference type="NCBI Taxonomy" id="94029"/>
    <lineage>
        <taxon>Eukaryota</taxon>
        <taxon>Metazoa</taxon>
        <taxon>Ecdysozoa</taxon>
        <taxon>Arthropoda</taxon>
        <taxon>Chelicerata</taxon>
        <taxon>Arachnida</taxon>
        <taxon>Araneae</taxon>
        <taxon>Araneomorphae</taxon>
        <taxon>Entelegynae</taxon>
        <taxon>Araneoidea</taxon>
        <taxon>Araneidae</taxon>
        <taxon>Argiope</taxon>
    </lineage>
</organism>